<sequence length="261" mass="28493">MLTDIALKSFGQSHVGAVRKINEDSLLEYPEQNIWVVADGMGGHEAGDVASQMLIDTINTYINEHAYHGITINVLKQAILTANEKIIAYSHSQLAGKTAGSTIVLLWIDGYTAHWLWAGDSRGYRFYHQDLKQVTRDHSHVNELVDQGVLSAEEAEKHPMGNVITRAIGVVEDIDVDHISHPIVEGEMLLLCSDGLTGELSDASIAEQLQQQNVINAGSSLMHAALGKGAKDNVTLILVSVSKQNQIESFKDDDLTVPLFS</sequence>
<dbReference type="OrthoDB" id="9801841at2"/>
<protein>
    <submittedName>
        <fullName evidence="2">Putative phosphoprotein phosphatase</fullName>
    </submittedName>
</protein>
<dbReference type="SMART" id="SM00332">
    <property type="entry name" value="PP2Cc"/>
    <property type="match status" value="1"/>
</dbReference>
<evidence type="ECO:0000313" key="3">
    <source>
        <dbReference type="Proteomes" id="UP000250163"/>
    </source>
</evidence>
<evidence type="ECO:0000259" key="1">
    <source>
        <dbReference type="PROSITE" id="PS51746"/>
    </source>
</evidence>
<feature type="domain" description="PPM-type phosphatase" evidence="1">
    <location>
        <begin position="9"/>
        <end position="241"/>
    </location>
</feature>
<dbReference type="CDD" id="cd00143">
    <property type="entry name" value="PP2Cc"/>
    <property type="match status" value="1"/>
</dbReference>
<dbReference type="PANTHER" id="PTHR13832">
    <property type="entry name" value="PROTEIN PHOSPHATASE 2C"/>
    <property type="match status" value="1"/>
</dbReference>
<dbReference type="KEGG" id="mya:MORIYA_0664"/>
<dbReference type="InterPro" id="IPR001932">
    <property type="entry name" value="PPM-type_phosphatase-like_dom"/>
</dbReference>
<dbReference type="EMBL" id="LS483250">
    <property type="protein sequence ID" value="SQD77142.1"/>
    <property type="molecule type" value="Genomic_DNA"/>
</dbReference>
<organism evidence="2 3">
    <name type="scientific">Moritella yayanosii</name>
    <dbReference type="NCBI Taxonomy" id="69539"/>
    <lineage>
        <taxon>Bacteria</taxon>
        <taxon>Pseudomonadati</taxon>
        <taxon>Pseudomonadota</taxon>
        <taxon>Gammaproteobacteria</taxon>
        <taxon>Alteromonadales</taxon>
        <taxon>Moritellaceae</taxon>
        <taxon>Moritella</taxon>
    </lineage>
</organism>
<keyword evidence="3" id="KW-1185">Reference proteome</keyword>
<dbReference type="SUPFAM" id="SSF81606">
    <property type="entry name" value="PP2C-like"/>
    <property type="match status" value="1"/>
</dbReference>
<dbReference type="Proteomes" id="UP000250163">
    <property type="component" value="Chromosome MORIYA"/>
</dbReference>
<dbReference type="PROSITE" id="PS51746">
    <property type="entry name" value="PPM_2"/>
    <property type="match status" value="1"/>
</dbReference>
<dbReference type="Pfam" id="PF13672">
    <property type="entry name" value="PP2C_2"/>
    <property type="match status" value="1"/>
</dbReference>
<dbReference type="AlphaFoldDB" id="A0A330LL63"/>
<name>A0A330LL63_9GAMM</name>
<proteinExistence type="predicted"/>
<dbReference type="PANTHER" id="PTHR13832:SF827">
    <property type="entry name" value="PROTEIN PHOSPHATASE 1L"/>
    <property type="match status" value="1"/>
</dbReference>
<evidence type="ECO:0000313" key="2">
    <source>
        <dbReference type="EMBL" id="SQD77142.1"/>
    </source>
</evidence>
<dbReference type="Gene3D" id="3.60.40.10">
    <property type="entry name" value="PPM-type phosphatase domain"/>
    <property type="match status" value="1"/>
</dbReference>
<dbReference type="RefSeq" id="WP_112712630.1">
    <property type="nucleotide sequence ID" value="NZ_LS483250.1"/>
</dbReference>
<dbReference type="InterPro" id="IPR036457">
    <property type="entry name" value="PPM-type-like_dom_sf"/>
</dbReference>
<dbReference type="SMART" id="SM00331">
    <property type="entry name" value="PP2C_SIG"/>
    <property type="match status" value="1"/>
</dbReference>
<gene>
    <name evidence="2" type="ORF">MORIYA_0664</name>
</gene>
<accession>A0A330LL63</accession>
<reference evidence="3" key="1">
    <citation type="submission" date="2018-05" db="EMBL/GenBank/DDBJ databases">
        <authorList>
            <person name="Cea G.-C."/>
            <person name="William W."/>
        </authorList>
    </citation>
    <scope>NUCLEOTIDE SEQUENCE [LARGE SCALE GENOMIC DNA]</scope>
    <source>
        <strain evidence="3">DB21MT 5</strain>
    </source>
</reference>
<dbReference type="InterPro" id="IPR015655">
    <property type="entry name" value="PP2C"/>
</dbReference>
<dbReference type="GO" id="GO:0004722">
    <property type="term" value="F:protein serine/threonine phosphatase activity"/>
    <property type="evidence" value="ECO:0007669"/>
    <property type="project" value="InterPro"/>
</dbReference>